<evidence type="ECO:0000313" key="5">
    <source>
        <dbReference type="Proteomes" id="UP000722989"/>
    </source>
</evidence>
<evidence type="ECO:0000256" key="1">
    <source>
        <dbReference type="ARBA" id="ARBA00022527"/>
    </source>
</evidence>
<dbReference type="EMBL" id="JAATVY010000018">
    <property type="protein sequence ID" value="NJC72432.1"/>
    <property type="molecule type" value="Genomic_DNA"/>
</dbReference>
<comment type="caution">
    <text evidence="4">The sequence shown here is derived from an EMBL/GenBank/DDBJ whole genome shotgun (WGS) entry which is preliminary data.</text>
</comment>
<dbReference type="InterPro" id="IPR036890">
    <property type="entry name" value="HATPase_C_sf"/>
</dbReference>
<keyword evidence="1" id="KW-0808">Transferase</keyword>
<name>A0ABX0Y4V9_9ACTN</name>
<keyword evidence="4" id="KW-0547">Nucleotide-binding</keyword>
<dbReference type="Gene3D" id="3.30.565.10">
    <property type="entry name" value="Histidine kinase-like ATPase, C-terminal domain"/>
    <property type="match status" value="1"/>
</dbReference>
<evidence type="ECO:0000313" key="4">
    <source>
        <dbReference type="EMBL" id="NJC72432.1"/>
    </source>
</evidence>
<keyword evidence="1" id="KW-0723">Serine/threonine-protein kinase</keyword>
<dbReference type="Proteomes" id="UP000722989">
    <property type="component" value="Unassembled WGS sequence"/>
</dbReference>
<dbReference type="CDD" id="cd16936">
    <property type="entry name" value="HATPase_RsbW-like"/>
    <property type="match status" value="1"/>
</dbReference>
<evidence type="ECO:0000259" key="3">
    <source>
        <dbReference type="Pfam" id="PF18546"/>
    </source>
</evidence>
<sequence>MDWLVDPPTAGAASALRTELSSFLRRHAADAAEVSDAEVVIAELLANAVEHAGGPIWVSLVWTEALPVLTVQDLGPSFTPDLSPPAVTSPRGRGLWLVSQLAKDLAVEAKRSRGNRVQATLAVTRRSESSFDPPRRLINPLPTLEEAGPRGFPRESFLRALVVELSRAVTDTHGPLASEEAVARVGATIGGQMEDEFRRARQITGRLTPEQIADCYVRLKAAIDGDFYPISISADRIVLGNRRCPFGDTVRHSPALCRMTSSVFGGIAARNRGQAVVLLDERIAVGDPECRVTVLLNPDAGDRSAGGHRYRADDPVAED</sequence>
<dbReference type="InterPro" id="IPR003594">
    <property type="entry name" value="HATPase_dom"/>
</dbReference>
<proteinExistence type="predicted"/>
<dbReference type="RefSeq" id="WP_167927336.1">
    <property type="nucleotide sequence ID" value="NZ_JAATVY010000018.1"/>
</dbReference>
<dbReference type="Pfam" id="PF13581">
    <property type="entry name" value="HATPase_c_2"/>
    <property type="match status" value="1"/>
</dbReference>
<keyword evidence="5" id="KW-1185">Reference proteome</keyword>
<keyword evidence="1" id="KW-0418">Kinase</keyword>
<dbReference type="InterPro" id="IPR050267">
    <property type="entry name" value="Anti-sigma-factor_SerPK"/>
</dbReference>
<feature type="domain" description="Histidine kinase/HSP90-like ATPase" evidence="2">
    <location>
        <begin position="9"/>
        <end position="120"/>
    </location>
</feature>
<evidence type="ECO:0000259" key="2">
    <source>
        <dbReference type="Pfam" id="PF13581"/>
    </source>
</evidence>
<dbReference type="Pfam" id="PF18546">
    <property type="entry name" value="MetOD1"/>
    <property type="match status" value="1"/>
</dbReference>
<protein>
    <submittedName>
        <fullName evidence="4">ATP-binding protein</fullName>
    </submittedName>
</protein>
<gene>
    <name evidence="4" type="ORF">HC031_22320</name>
</gene>
<dbReference type="InterPro" id="IPR041359">
    <property type="entry name" value="MetOD1"/>
</dbReference>
<reference evidence="4 5" key="1">
    <citation type="submission" date="2020-03" db="EMBL/GenBank/DDBJ databases">
        <title>WGS of the type strain of Planosporangium spp.</title>
        <authorList>
            <person name="Thawai C."/>
        </authorList>
    </citation>
    <scope>NUCLEOTIDE SEQUENCE [LARGE SCALE GENOMIC DNA]</scope>
    <source>
        <strain evidence="4 5">TBRC 5610</strain>
    </source>
</reference>
<dbReference type="PANTHER" id="PTHR35526">
    <property type="entry name" value="ANTI-SIGMA-F FACTOR RSBW-RELATED"/>
    <property type="match status" value="1"/>
</dbReference>
<accession>A0ABX0Y4V9</accession>
<organism evidence="4 5">
    <name type="scientific">Planosporangium thailandense</name>
    <dbReference type="NCBI Taxonomy" id="765197"/>
    <lineage>
        <taxon>Bacteria</taxon>
        <taxon>Bacillati</taxon>
        <taxon>Actinomycetota</taxon>
        <taxon>Actinomycetes</taxon>
        <taxon>Micromonosporales</taxon>
        <taxon>Micromonosporaceae</taxon>
        <taxon>Planosporangium</taxon>
    </lineage>
</organism>
<dbReference type="SUPFAM" id="SSF55874">
    <property type="entry name" value="ATPase domain of HSP90 chaperone/DNA topoisomerase II/histidine kinase"/>
    <property type="match status" value="1"/>
</dbReference>
<dbReference type="GO" id="GO:0005524">
    <property type="term" value="F:ATP binding"/>
    <property type="evidence" value="ECO:0007669"/>
    <property type="project" value="UniProtKB-KW"/>
</dbReference>
<feature type="domain" description="Metanogen output" evidence="3">
    <location>
        <begin position="178"/>
        <end position="294"/>
    </location>
</feature>
<keyword evidence="4" id="KW-0067">ATP-binding</keyword>
<dbReference type="PANTHER" id="PTHR35526:SF3">
    <property type="entry name" value="ANTI-SIGMA-F FACTOR RSBW"/>
    <property type="match status" value="1"/>
</dbReference>